<dbReference type="GO" id="GO:0022857">
    <property type="term" value="F:transmembrane transporter activity"/>
    <property type="evidence" value="ECO:0007669"/>
    <property type="project" value="TreeGrafter"/>
</dbReference>
<feature type="transmembrane region" description="Helical" evidence="7">
    <location>
        <begin position="271"/>
        <end position="299"/>
    </location>
</feature>
<reference evidence="10 11" key="1">
    <citation type="submission" date="2019-07" db="EMBL/GenBank/DDBJ databases">
        <title>The pathways for chlorine oxyanion respiration interact through the shared metabolite chlorate.</title>
        <authorList>
            <person name="Barnum T.P."/>
            <person name="Cheng Y."/>
            <person name="Hill K.A."/>
            <person name="Lucas L.N."/>
            <person name="Carlson H.K."/>
            <person name="Coates J.D."/>
        </authorList>
    </citation>
    <scope>NUCLEOTIDE SEQUENCE [LARGE SCALE GENOMIC DNA]</scope>
    <source>
        <strain evidence="10">BK-3</strain>
    </source>
</reference>
<comment type="caution">
    <text evidence="10">The sequence shown here is derived from an EMBL/GenBank/DDBJ whole genome shotgun (WGS) entry which is preliminary data.</text>
</comment>
<evidence type="ECO:0000256" key="6">
    <source>
        <dbReference type="ARBA" id="ARBA00038076"/>
    </source>
</evidence>
<comment type="subcellular location">
    <subcellularLocation>
        <location evidence="1">Cell membrane</location>
        <topology evidence="1">Multi-pass membrane protein</topology>
    </subcellularLocation>
</comment>
<dbReference type="InterPro" id="IPR050250">
    <property type="entry name" value="Macrolide_Exporter_MacB"/>
</dbReference>
<dbReference type="EMBL" id="VMRY01000017">
    <property type="protein sequence ID" value="TVT56865.1"/>
    <property type="molecule type" value="Genomic_DNA"/>
</dbReference>
<evidence type="ECO:0000256" key="5">
    <source>
        <dbReference type="ARBA" id="ARBA00023136"/>
    </source>
</evidence>
<evidence type="ECO:0000256" key="4">
    <source>
        <dbReference type="ARBA" id="ARBA00022989"/>
    </source>
</evidence>
<feature type="domain" description="MacB-like periplasmic core" evidence="9">
    <location>
        <begin position="21"/>
        <end position="242"/>
    </location>
</feature>
<dbReference type="PANTHER" id="PTHR30572:SF4">
    <property type="entry name" value="ABC TRANSPORTER PERMEASE YTRF"/>
    <property type="match status" value="1"/>
</dbReference>
<feature type="transmembrane region" description="Helical" evidence="7">
    <location>
        <begin position="21"/>
        <end position="41"/>
    </location>
</feature>
<evidence type="ECO:0000256" key="3">
    <source>
        <dbReference type="ARBA" id="ARBA00022692"/>
    </source>
</evidence>
<evidence type="ECO:0000313" key="11">
    <source>
        <dbReference type="Proteomes" id="UP000317355"/>
    </source>
</evidence>
<keyword evidence="4 7" id="KW-1133">Transmembrane helix</keyword>
<comment type="similarity">
    <text evidence="6">Belongs to the ABC-4 integral membrane protein family.</text>
</comment>
<name>A0A558D755_9GAMM</name>
<keyword evidence="2" id="KW-1003">Cell membrane</keyword>
<keyword evidence="5 7" id="KW-0472">Membrane</keyword>
<accession>A0A558D755</accession>
<evidence type="ECO:0000259" key="8">
    <source>
        <dbReference type="Pfam" id="PF02687"/>
    </source>
</evidence>
<evidence type="ECO:0000256" key="2">
    <source>
        <dbReference type="ARBA" id="ARBA00022475"/>
    </source>
</evidence>
<evidence type="ECO:0000259" key="9">
    <source>
        <dbReference type="Pfam" id="PF12704"/>
    </source>
</evidence>
<evidence type="ECO:0000313" key="10">
    <source>
        <dbReference type="EMBL" id="TVT56865.1"/>
    </source>
</evidence>
<gene>
    <name evidence="10" type="ORF">FHK82_06540</name>
</gene>
<dbReference type="Proteomes" id="UP000317355">
    <property type="component" value="Unassembled WGS sequence"/>
</dbReference>
<dbReference type="InterPro" id="IPR025857">
    <property type="entry name" value="MacB_PCD"/>
</dbReference>
<dbReference type="InterPro" id="IPR003838">
    <property type="entry name" value="ABC3_permease_C"/>
</dbReference>
<dbReference type="Pfam" id="PF02687">
    <property type="entry name" value="FtsX"/>
    <property type="match status" value="1"/>
</dbReference>
<feature type="transmembrane region" description="Helical" evidence="7">
    <location>
        <begin position="320"/>
        <end position="349"/>
    </location>
</feature>
<protein>
    <submittedName>
        <fullName evidence="10">ABC transporter permease</fullName>
    </submittedName>
</protein>
<evidence type="ECO:0000256" key="1">
    <source>
        <dbReference type="ARBA" id="ARBA00004651"/>
    </source>
</evidence>
<sequence>MLTRDFIKLALGSVSYHRTRSLLTALGIAVGIAAVVLLTSIGEGINKFVLSEFTQFGTNLIAINPGKSETFGISGALVNSVRPLSLDDAESLARLPHIEAVVPLAQGNAAVEFNQRSRRTYIYGVNQDVPLVWQMKPALGRFLPNDDPRFARSFVVLGSKIRDELFKQENPLGERVRIGGESFRVIGVLESKGQLLGFDLDDAVYIPTYKAMALFDKEGLMEIDLLYREGMDSAGIAKTIKQHLIKRHGNEDFTITTQDQMLETLGSVLNILTLAVGALGSISLLVGGVGILTIMTISVNERRAEVGLFRALGARKQQILWLFIGEAVVLACLGGLAGLIIGAGGAWLLHVAIPALPTHTSWGYVLVAEGIAAIIGLSAGVMPAWRAARLDPIEALRDE</sequence>
<dbReference type="AlphaFoldDB" id="A0A558D755"/>
<dbReference type="Pfam" id="PF12704">
    <property type="entry name" value="MacB_PCD"/>
    <property type="match status" value="1"/>
</dbReference>
<keyword evidence="3 7" id="KW-0812">Transmembrane</keyword>
<feature type="domain" description="ABC3 transporter permease C-terminal" evidence="8">
    <location>
        <begin position="279"/>
        <end position="392"/>
    </location>
</feature>
<dbReference type="GO" id="GO:0005886">
    <property type="term" value="C:plasma membrane"/>
    <property type="evidence" value="ECO:0007669"/>
    <property type="project" value="UniProtKB-SubCell"/>
</dbReference>
<proteinExistence type="inferred from homology"/>
<evidence type="ECO:0000256" key="7">
    <source>
        <dbReference type="SAM" id="Phobius"/>
    </source>
</evidence>
<dbReference type="PANTHER" id="PTHR30572">
    <property type="entry name" value="MEMBRANE COMPONENT OF TRANSPORTER-RELATED"/>
    <property type="match status" value="1"/>
</dbReference>
<feature type="transmembrane region" description="Helical" evidence="7">
    <location>
        <begin position="361"/>
        <end position="382"/>
    </location>
</feature>
<organism evidence="10 11">
    <name type="scientific">Sedimenticola thiotaurini</name>
    <dbReference type="NCBI Taxonomy" id="1543721"/>
    <lineage>
        <taxon>Bacteria</taxon>
        <taxon>Pseudomonadati</taxon>
        <taxon>Pseudomonadota</taxon>
        <taxon>Gammaproteobacteria</taxon>
        <taxon>Chromatiales</taxon>
        <taxon>Sedimenticolaceae</taxon>
        <taxon>Sedimenticola</taxon>
    </lineage>
</organism>